<dbReference type="SMART" id="SM00360">
    <property type="entry name" value="RRM"/>
    <property type="match status" value="3"/>
</dbReference>
<feature type="domain" description="LRAT" evidence="14">
    <location>
        <begin position="39"/>
        <end position="166"/>
    </location>
</feature>
<evidence type="ECO:0000313" key="15">
    <source>
        <dbReference type="EMBL" id="KAK2908606.1"/>
    </source>
</evidence>
<dbReference type="InterPro" id="IPR012677">
    <property type="entry name" value="Nucleotide-bd_a/b_plait_sf"/>
</dbReference>
<dbReference type="Proteomes" id="UP001187343">
    <property type="component" value="Unassembled WGS sequence"/>
</dbReference>
<dbReference type="InterPro" id="IPR006535">
    <property type="entry name" value="HnRNP_R/Q_splicing_fac"/>
</dbReference>
<dbReference type="SUPFAM" id="SSF54768">
    <property type="entry name" value="dsRNA-binding domain-like"/>
    <property type="match status" value="1"/>
</dbReference>
<evidence type="ECO:0000256" key="8">
    <source>
        <dbReference type="ARBA" id="ARBA00022943"/>
    </source>
</evidence>
<evidence type="ECO:0000313" key="16">
    <source>
        <dbReference type="Proteomes" id="UP001187343"/>
    </source>
</evidence>
<dbReference type="InterPro" id="IPR000504">
    <property type="entry name" value="RRM_dom"/>
</dbReference>
<evidence type="ECO:0000259" key="13">
    <source>
        <dbReference type="PROSITE" id="PS50102"/>
    </source>
</evidence>
<protein>
    <recommendedName>
        <fullName evidence="2">Probable RNA-binding protein 46</fullName>
    </recommendedName>
    <alternativeName>
        <fullName evidence="10">RNA-binding motif protein 46</fullName>
    </alternativeName>
</protein>
<dbReference type="InterPro" id="IPR007053">
    <property type="entry name" value="LRAT_dom"/>
</dbReference>
<feature type="domain" description="RRM" evidence="13">
    <location>
        <begin position="420"/>
        <end position="492"/>
    </location>
</feature>
<evidence type="ECO:0000256" key="7">
    <source>
        <dbReference type="ARBA" id="ARBA00022884"/>
    </source>
</evidence>
<dbReference type="InterPro" id="IPR034434">
    <property type="entry name" value="RBM46_RRM1"/>
</dbReference>
<keyword evidence="9" id="KW-0469">Meiosis</keyword>
<proteinExistence type="predicted"/>
<dbReference type="Gene3D" id="3.30.70.330">
    <property type="match status" value="3"/>
</dbReference>
<reference evidence="15" key="1">
    <citation type="submission" date="2023-08" db="EMBL/GenBank/DDBJ databases">
        <title>Chromosome-level Genome Assembly of mud carp (Cirrhinus molitorella).</title>
        <authorList>
            <person name="Liu H."/>
        </authorList>
    </citation>
    <scope>NUCLEOTIDE SEQUENCE</scope>
    <source>
        <strain evidence="15">Prfri</strain>
        <tissue evidence="15">Muscle</tissue>
    </source>
</reference>
<dbReference type="CDD" id="cd12484">
    <property type="entry name" value="RRM1_RBM46"/>
    <property type="match status" value="1"/>
</dbReference>
<evidence type="ECO:0000256" key="12">
    <source>
        <dbReference type="SAM" id="SignalP"/>
    </source>
</evidence>
<dbReference type="SUPFAM" id="SSF54928">
    <property type="entry name" value="RNA-binding domain, RBD"/>
    <property type="match status" value="3"/>
</dbReference>
<dbReference type="GO" id="GO:0007283">
    <property type="term" value="P:spermatogenesis"/>
    <property type="evidence" value="ECO:0007669"/>
    <property type="project" value="UniProtKB-KW"/>
</dbReference>
<dbReference type="Pfam" id="PF14709">
    <property type="entry name" value="DND1_DSRM"/>
    <property type="match status" value="1"/>
</dbReference>
<dbReference type="Gene3D" id="3.30.160.20">
    <property type="match status" value="1"/>
</dbReference>
<dbReference type="InterPro" id="IPR034435">
    <property type="entry name" value="RBM46_RRM2"/>
</dbReference>
<sequence>MFPLQFLYSLFYIAVVTDFEEKKKKVIQYDISTYKRGDLLEVPRTLFTHFGIYLGNNRVAHLIPDILPVLTTDEKAIEKMVTNNRLILGVIAKKASVRVDSVEDFGYGAEILVNHMDKVCSRPPFEGEEVARRAEKLFGSVVYSLLWYNCEHYVMYCRYGTSMSFQTYQKPDTKAFFGSTVFSEVVMDECITSQPPDNSKMDSSKEAALLALMDRTGYSMVQENGQRKFGGPPPGWEGPPPPRGCEVFVGKIPRDMYEDELVPVFERTGRIYEFRLMMEFSGENRGYAFVMYTTREGAQRAIQLLDNYEIRPGKFIGVCVSLDNCRLFIGSIPKDKKKEEIQEEMMKVTEGVVDVIVYPSAVDRMKNRGFAFVEYESHKAAAMARRKLIPGTFQLWGHIIQVDWAEPEKELDEETMQRVRVLYIRNLMLSTTEETLRSEFSRLKPGSVERVKKLTDYAFIHFYNREDALTALESMNGKLIDGSPIEVTLAKPVSKDGNKRSGSRSSYGGLIPAGNYSDSSFLFQSRDDVTVGAISDGLTTRSLNLPPHLGNPYAVDLDRCVYPFLHGSTLLPVSLNALKPSQLSSAVSLLDYYCHKNDWSLPEYHLYSLAGQEGKMLLIYKVVISSTRSSFMPDKACTILEDAKELAAQNALWNLDCSISSPGSPVNVSPPAPSGSGFLSFGCRSLPYPAYPMAPISPPLPISCSSGQRLFIPNQSSFL</sequence>
<name>A0AA88Q862_9TELE</name>
<dbReference type="GO" id="GO:0051321">
    <property type="term" value="P:meiotic cell cycle"/>
    <property type="evidence" value="ECO:0007669"/>
    <property type="project" value="UniProtKB-KW"/>
</dbReference>
<dbReference type="CDD" id="cd12492">
    <property type="entry name" value="RRM2_RBM46"/>
    <property type="match status" value="1"/>
</dbReference>
<gene>
    <name evidence="15" type="ORF">Q8A67_004443</name>
</gene>
<dbReference type="PROSITE" id="PS50102">
    <property type="entry name" value="RRM"/>
    <property type="match status" value="3"/>
</dbReference>
<keyword evidence="16" id="KW-1185">Reference proteome</keyword>
<evidence type="ECO:0000256" key="3">
    <source>
        <dbReference type="ARBA" id="ARBA00022490"/>
    </source>
</evidence>
<dbReference type="GO" id="GO:0005737">
    <property type="term" value="C:cytoplasm"/>
    <property type="evidence" value="ECO:0007669"/>
    <property type="project" value="UniProtKB-SubCell"/>
</dbReference>
<dbReference type="GO" id="GO:0048477">
    <property type="term" value="P:oogenesis"/>
    <property type="evidence" value="ECO:0007669"/>
    <property type="project" value="UniProtKB-KW"/>
</dbReference>
<evidence type="ECO:0000256" key="11">
    <source>
        <dbReference type="PROSITE-ProRule" id="PRU00176"/>
    </source>
</evidence>
<dbReference type="CDD" id="cd12498">
    <property type="entry name" value="RRM3_ACF"/>
    <property type="match status" value="1"/>
</dbReference>
<dbReference type="AlphaFoldDB" id="A0AA88Q862"/>
<keyword evidence="5" id="KW-0221">Differentiation</keyword>
<keyword evidence="4" id="KW-0677">Repeat</keyword>
<accession>A0AA88Q862</accession>
<keyword evidence="7 11" id="KW-0694">RNA-binding</keyword>
<dbReference type="EMBL" id="JAUYZG010000004">
    <property type="protein sequence ID" value="KAK2908606.1"/>
    <property type="molecule type" value="Genomic_DNA"/>
</dbReference>
<dbReference type="FunFam" id="3.30.70.330:FF:000026">
    <property type="entry name" value="APOBEC1 complementation factor isoform X1"/>
    <property type="match status" value="1"/>
</dbReference>
<evidence type="ECO:0000256" key="10">
    <source>
        <dbReference type="ARBA" id="ARBA00030581"/>
    </source>
</evidence>
<feature type="chain" id="PRO_5041709219" description="Probable RNA-binding protein 46" evidence="12">
    <location>
        <begin position="19"/>
        <end position="719"/>
    </location>
</feature>
<dbReference type="NCBIfam" id="TIGR01648">
    <property type="entry name" value="hnRNP-R-Q"/>
    <property type="match status" value="1"/>
</dbReference>
<keyword evidence="8" id="KW-0896">Oogenesis</keyword>
<dbReference type="Pfam" id="PF04970">
    <property type="entry name" value="LRAT"/>
    <property type="match status" value="1"/>
</dbReference>
<dbReference type="PROSITE" id="PS51934">
    <property type="entry name" value="LRAT"/>
    <property type="match status" value="1"/>
</dbReference>
<dbReference type="FunFam" id="3.30.70.330:FF:000022">
    <property type="entry name" value="APOBEC1 complementation factor isoform X1"/>
    <property type="match status" value="1"/>
</dbReference>
<evidence type="ECO:0000256" key="6">
    <source>
        <dbReference type="ARBA" id="ARBA00022871"/>
    </source>
</evidence>
<keyword evidence="12" id="KW-0732">Signal</keyword>
<keyword evidence="3" id="KW-0963">Cytoplasm</keyword>
<evidence type="ECO:0000256" key="5">
    <source>
        <dbReference type="ARBA" id="ARBA00022782"/>
    </source>
</evidence>
<evidence type="ECO:0000256" key="2">
    <source>
        <dbReference type="ARBA" id="ARBA00021018"/>
    </source>
</evidence>
<evidence type="ECO:0000256" key="1">
    <source>
        <dbReference type="ARBA" id="ARBA00004496"/>
    </source>
</evidence>
<dbReference type="Pfam" id="PF00076">
    <property type="entry name" value="RRM_1"/>
    <property type="match status" value="3"/>
</dbReference>
<dbReference type="FunFam" id="3.30.70.330:FF:000027">
    <property type="entry name" value="Heterogeneous nuclear ribonucleoprotein q isoform"/>
    <property type="match status" value="1"/>
</dbReference>
<feature type="domain" description="RRM" evidence="13">
    <location>
        <begin position="325"/>
        <end position="407"/>
    </location>
</feature>
<keyword evidence="6" id="KW-0744">Spermatogenesis</keyword>
<organism evidence="15 16">
    <name type="scientific">Cirrhinus molitorella</name>
    <name type="common">mud carp</name>
    <dbReference type="NCBI Taxonomy" id="172907"/>
    <lineage>
        <taxon>Eukaryota</taxon>
        <taxon>Metazoa</taxon>
        <taxon>Chordata</taxon>
        <taxon>Craniata</taxon>
        <taxon>Vertebrata</taxon>
        <taxon>Euteleostomi</taxon>
        <taxon>Actinopterygii</taxon>
        <taxon>Neopterygii</taxon>
        <taxon>Teleostei</taxon>
        <taxon>Ostariophysi</taxon>
        <taxon>Cypriniformes</taxon>
        <taxon>Cyprinidae</taxon>
        <taxon>Labeoninae</taxon>
        <taxon>Labeonini</taxon>
        <taxon>Cirrhinus</taxon>
    </lineage>
</organism>
<evidence type="ECO:0000256" key="9">
    <source>
        <dbReference type="ARBA" id="ARBA00023254"/>
    </source>
</evidence>
<dbReference type="Gene3D" id="3.90.1720.10">
    <property type="entry name" value="endopeptidase domain like (from Nostoc punctiforme)"/>
    <property type="match status" value="1"/>
</dbReference>
<feature type="domain" description="RRM" evidence="13">
    <location>
        <begin position="245"/>
        <end position="323"/>
    </location>
</feature>
<evidence type="ECO:0000256" key="4">
    <source>
        <dbReference type="ARBA" id="ARBA00022737"/>
    </source>
</evidence>
<dbReference type="PANTHER" id="PTHR21245">
    <property type="entry name" value="HETEROGENEOUS NUCLEAR RIBONUCLEOPROTEIN"/>
    <property type="match status" value="1"/>
</dbReference>
<dbReference type="GO" id="GO:0003723">
    <property type="term" value="F:RNA binding"/>
    <property type="evidence" value="ECO:0007669"/>
    <property type="project" value="UniProtKB-UniRule"/>
</dbReference>
<dbReference type="InterPro" id="IPR035979">
    <property type="entry name" value="RBD_domain_sf"/>
</dbReference>
<comment type="caution">
    <text evidence="15">The sequence shown here is derived from an EMBL/GenBank/DDBJ whole genome shotgun (WGS) entry which is preliminary data.</text>
</comment>
<feature type="signal peptide" evidence="12">
    <location>
        <begin position="1"/>
        <end position="18"/>
    </location>
</feature>
<evidence type="ECO:0000259" key="14">
    <source>
        <dbReference type="PROSITE" id="PS51934"/>
    </source>
</evidence>
<comment type="subcellular location">
    <subcellularLocation>
        <location evidence="1">Cytoplasm</location>
    </subcellularLocation>
</comment>